<comment type="caution">
    <text evidence="3">The sequence shown here is derived from an EMBL/GenBank/DDBJ whole genome shotgun (WGS) entry which is preliminary data.</text>
</comment>
<dbReference type="InterPro" id="IPR029045">
    <property type="entry name" value="ClpP/crotonase-like_dom_sf"/>
</dbReference>
<evidence type="ECO:0000313" key="4">
    <source>
        <dbReference type="Proteomes" id="UP001596442"/>
    </source>
</evidence>
<proteinExistence type="predicted"/>
<keyword evidence="4" id="KW-1185">Reference proteome</keyword>
<dbReference type="AlphaFoldDB" id="A0ABD5SDU9"/>
<keyword evidence="1" id="KW-1133">Transmembrane helix</keyword>
<evidence type="ECO:0000259" key="2">
    <source>
        <dbReference type="Pfam" id="PF08496"/>
    </source>
</evidence>
<dbReference type="Gene3D" id="3.90.226.10">
    <property type="entry name" value="2-enoyl-CoA Hydratase, Chain A, domain 1"/>
    <property type="match status" value="1"/>
</dbReference>
<dbReference type="EMBL" id="JBHSWW010000588">
    <property type="protein sequence ID" value="MFC6755175.1"/>
    <property type="molecule type" value="Genomic_DNA"/>
</dbReference>
<dbReference type="InterPro" id="IPR013703">
    <property type="entry name" value="Peptidase_S49_N_proteobac"/>
</dbReference>
<name>A0ABD5SDU9_9EURY</name>
<feature type="non-terminal residue" evidence="3">
    <location>
        <position position="192"/>
    </location>
</feature>
<evidence type="ECO:0000256" key="1">
    <source>
        <dbReference type="SAM" id="Phobius"/>
    </source>
</evidence>
<feature type="domain" description="Peptidase S49 N-terminal proteobacteria" evidence="2">
    <location>
        <begin position="2"/>
        <end position="172"/>
    </location>
</feature>
<reference evidence="3 4" key="1">
    <citation type="journal article" date="2019" name="Int. J. Syst. Evol. Microbiol.">
        <title>The Global Catalogue of Microorganisms (GCM) 10K type strain sequencing project: providing services to taxonomists for standard genome sequencing and annotation.</title>
        <authorList>
            <consortium name="The Broad Institute Genomics Platform"/>
            <consortium name="The Broad Institute Genome Sequencing Center for Infectious Disease"/>
            <person name="Wu L."/>
            <person name="Ma J."/>
        </authorList>
    </citation>
    <scope>NUCLEOTIDE SEQUENCE [LARGE SCALE GENOMIC DNA]</scope>
    <source>
        <strain evidence="3 4">CGMCC 1.3239</strain>
    </source>
</reference>
<dbReference type="Proteomes" id="UP001596442">
    <property type="component" value="Unassembled WGS sequence"/>
</dbReference>
<dbReference type="PANTHER" id="PTHR42987:SF4">
    <property type="entry name" value="PROTEASE SOHB-RELATED"/>
    <property type="match status" value="1"/>
</dbReference>
<feature type="transmembrane region" description="Helical" evidence="1">
    <location>
        <begin position="6"/>
        <end position="29"/>
    </location>
</feature>
<gene>
    <name evidence="3" type="ORF">ACFQEU_17140</name>
</gene>
<dbReference type="RefSeq" id="WP_379784109.1">
    <property type="nucleotide sequence ID" value="NZ_JBHSWW010000588.1"/>
</dbReference>
<keyword evidence="1" id="KW-0812">Transmembrane</keyword>
<dbReference type="PANTHER" id="PTHR42987">
    <property type="entry name" value="PEPTIDASE S49"/>
    <property type="match status" value="1"/>
</dbReference>
<organism evidence="3 4">
    <name type="scientific">Halorubrum tibetense</name>
    <dbReference type="NCBI Taxonomy" id="175631"/>
    <lineage>
        <taxon>Archaea</taxon>
        <taxon>Methanobacteriati</taxon>
        <taxon>Methanobacteriota</taxon>
        <taxon>Stenosarchaea group</taxon>
        <taxon>Halobacteria</taxon>
        <taxon>Halobacteriales</taxon>
        <taxon>Haloferacaceae</taxon>
        <taxon>Halorubrum</taxon>
    </lineage>
</organism>
<dbReference type="SUPFAM" id="SSF52096">
    <property type="entry name" value="ClpP/crotonase"/>
    <property type="match status" value="1"/>
</dbReference>
<dbReference type="Pfam" id="PF08496">
    <property type="entry name" value="Peptidase_S49_N"/>
    <property type="match status" value="1"/>
</dbReference>
<evidence type="ECO:0000313" key="3">
    <source>
        <dbReference type="EMBL" id="MFC6755175.1"/>
    </source>
</evidence>
<protein>
    <recommendedName>
        <fullName evidence="2">Peptidase S49 N-terminal proteobacteria domain-containing protein</fullName>
    </recommendedName>
</protein>
<sequence length="192" mass="20762">MEFLIEYGLFLAKTVTFLVAIAVIIGLIVGAGSKSKKDPEGQVEVRRLNDHYDDVKDLMQATLLDEDEYKASLKEEKKKQKAEAKAKKAALKLAAKSPASNEQAEQAKDAEKTEQRVFVINFDGDVRASATAALREEITAVLAIARPVDEVVVRLESGGGMVHSYGLAASQLQRITNASIPLTVCVDMVAAS</sequence>
<keyword evidence="1" id="KW-0472">Membrane</keyword>
<accession>A0ABD5SDU9</accession>